<proteinExistence type="predicted"/>
<accession>A0A328ILG4</accession>
<organism evidence="2 3">
    <name type="scientific">Candidatus Phytoplasma oryzae</name>
    <dbReference type="NCBI Taxonomy" id="203274"/>
    <lineage>
        <taxon>Bacteria</taxon>
        <taxon>Bacillati</taxon>
        <taxon>Mycoplasmatota</taxon>
        <taxon>Mollicutes</taxon>
        <taxon>Acholeplasmatales</taxon>
        <taxon>Acholeplasmataceae</taxon>
        <taxon>Candidatus Phytoplasma</taxon>
        <taxon>16SrXI (Rice yellow dwarf group)</taxon>
    </lineage>
</organism>
<gene>
    <name evidence="2" type="ORF">DH96_02330</name>
</gene>
<keyword evidence="1" id="KW-0812">Transmembrane</keyword>
<comment type="caution">
    <text evidence="2">The sequence shown here is derived from an EMBL/GenBank/DDBJ whole genome shotgun (WGS) entry which is preliminary data.</text>
</comment>
<reference evidence="2 3" key="1">
    <citation type="submission" date="2014-04" db="EMBL/GenBank/DDBJ databases">
        <title>Genome study of Napier grass stunt phytoplasma.</title>
        <authorList>
            <person name="Kawicha P."/>
            <person name="Dickinson M."/>
            <person name="Hodgetts J."/>
        </authorList>
    </citation>
    <scope>NUCLEOTIDE SEQUENCE [LARGE SCALE GENOMIC DNA]</scope>
    <source>
        <strain evidence="2 3">NGS-S10</strain>
    </source>
</reference>
<name>A0A328ILG4_9MOLU</name>
<evidence type="ECO:0000313" key="3">
    <source>
        <dbReference type="Proteomes" id="UP000249343"/>
    </source>
</evidence>
<keyword evidence="3" id="KW-1185">Reference proteome</keyword>
<dbReference type="EMBL" id="JHUK01000006">
    <property type="protein sequence ID" value="RAM57668.1"/>
    <property type="molecule type" value="Genomic_DNA"/>
</dbReference>
<evidence type="ECO:0000313" key="2">
    <source>
        <dbReference type="EMBL" id="RAM57668.1"/>
    </source>
</evidence>
<dbReference type="Proteomes" id="UP000249343">
    <property type="component" value="Unassembled WGS sequence"/>
</dbReference>
<feature type="transmembrane region" description="Helical" evidence="1">
    <location>
        <begin position="12"/>
        <end position="33"/>
    </location>
</feature>
<keyword evidence="1" id="KW-0472">Membrane</keyword>
<sequence length="97" mass="11661">MQPKKSNFKKIFKWIILILLLFIVVIIIIINLFSMKTEFVQIPIPEPKVFITKQWQDPKGQSMITRKYIFYGLNGLGYYQKELEKEQKKETKDQNSY</sequence>
<keyword evidence="1" id="KW-1133">Transmembrane helix</keyword>
<dbReference type="AlphaFoldDB" id="A0A328ILG4"/>
<evidence type="ECO:0000256" key="1">
    <source>
        <dbReference type="SAM" id="Phobius"/>
    </source>
</evidence>
<dbReference type="RefSeq" id="WP_181451614.1">
    <property type="nucleotide sequence ID" value="NZ_JHUK01000006.1"/>
</dbReference>
<protein>
    <submittedName>
        <fullName evidence="2">Uncharacterized protein</fullName>
    </submittedName>
</protein>